<comment type="caution">
    <text evidence="2">The sequence shown here is derived from an EMBL/GenBank/DDBJ whole genome shotgun (WGS) entry which is preliminary data.</text>
</comment>
<dbReference type="EMBL" id="MAYW01000013">
    <property type="protein sequence ID" value="ODS34104.1"/>
    <property type="molecule type" value="Genomic_DNA"/>
</dbReference>
<proteinExistence type="predicted"/>
<reference evidence="2 3" key="1">
    <citation type="submission" date="2016-07" db="EMBL/GenBank/DDBJ databases">
        <title>Draft genome of Scalindua rubra, obtained from a brine-seawater interface in the Red Sea, sheds light on salt adaptation in anammox bacteria.</title>
        <authorList>
            <person name="Speth D.R."/>
            <person name="Lagkouvardos I."/>
            <person name="Wang Y."/>
            <person name="Qian P.-Y."/>
            <person name="Dutilh B.E."/>
            <person name="Jetten M.S."/>
        </authorList>
    </citation>
    <scope>NUCLEOTIDE SEQUENCE [LARGE SCALE GENOMIC DNA]</scope>
    <source>
        <strain evidence="2">BSI-1</strain>
    </source>
</reference>
<feature type="transmembrane region" description="Helical" evidence="1">
    <location>
        <begin position="6"/>
        <end position="23"/>
    </location>
</feature>
<sequence>MYWLDIVAIGIVLVFGIMGFSGLLNRFRGLVFGILLGIFIIGVTPFVLSKFDTGFHINPEKSIIMRYLDKYIPDSIKPQEPR</sequence>
<dbReference type="Proteomes" id="UP000094056">
    <property type="component" value="Unassembled WGS sequence"/>
</dbReference>
<accession>A0A1E3XGR0</accession>
<evidence type="ECO:0000313" key="3">
    <source>
        <dbReference type="Proteomes" id="UP000094056"/>
    </source>
</evidence>
<feature type="transmembrane region" description="Helical" evidence="1">
    <location>
        <begin position="30"/>
        <end position="48"/>
    </location>
</feature>
<protein>
    <submittedName>
        <fullName evidence="2">Uncharacterized protein</fullName>
    </submittedName>
</protein>
<gene>
    <name evidence="2" type="ORF">SCARUB_00777</name>
</gene>
<name>A0A1E3XGR0_9BACT</name>
<organism evidence="2 3">
    <name type="scientific">Candidatus Scalindua rubra</name>
    <dbReference type="NCBI Taxonomy" id="1872076"/>
    <lineage>
        <taxon>Bacteria</taxon>
        <taxon>Pseudomonadati</taxon>
        <taxon>Planctomycetota</taxon>
        <taxon>Candidatus Brocadiia</taxon>
        <taxon>Candidatus Brocadiales</taxon>
        <taxon>Candidatus Scalinduaceae</taxon>
        <taxon>Candidatus Scalindua</taxon>
    </lineage>
</organism>
<evidence type="ECO:0000313" key="2">
    <source>
        <dbReference type="EMBL" id="ODS34104.1"/>
    </source>
</evidence>
<keyword evidence="1" id="KW-0472">Membrane</keyword>
<keyword evidence="1" id="KW-0812">Transmembrane</keyword>
<dbReference type="AlphaFoldDB" id="A0A1E3XGR0"/>
<evidence type="ECO:0000256" key="1">
    <source>
        <dbReference type="SAM" id="Phobius"/>
    </source>
</evidence>
<keyword evidence="1" id="KW-1133">Transmembrane helix</keyword>